<reference evidence="2 3" key="1">
    <citation type="submission" date="2020-04" db="EMBL/GenBank/DDBJ databases">
        <title>Perkinsus olseni comparative genomics.</title>
        <authorList>
            <person name="Bogema D.R."/>
        </authorList>
    </citation>
    <scope>NUCLEOTIDE SEQUENCE [LARGE SCALE GENOMIC DNA]</scope>
    <source>
        <strain evidence="2">ATCC PRA-205</strain>
    </source>
</reference>
<name>A0A7J6RP68_PEROL</name>
<evidence type="ECO:0000256" key="1">
    <source>
        <dbReference type="SAM" id="SignalP"/>
    </source>
</evidence>
<dbReference type="AlphaFoldDB" id="A0A7J6RP68"/>
<dbReference type="Proteomes" id="UP000574390">
    <property type="component" value="Unassembled WGS sequence"/>
</dbReference>
<feature type="signal peptide" evidence="1">
    <location>
        <begin position="1"/>
        <end position="19"/>
    </location>
</feature>
<accession>A0A7J6RP68</accession>
<proteinExistence type="predicted"/>
<evidence type="ECO:0000313" key="2">
    <source>
        <dbReference type="EMBL" id="KAF4722484.1"/>
    </source>
</evidence>
<keyword evidence="1" id="KW-0732">Signal</keyword>
<feature type="chain" id="PRO_5029744616" evidence="1">
    <location>
        <begin position="20"/>
        <end position="263"/>
    </location>
</feature>
<protein>
    <submittedName>
        <fullName evidence="2">Uncharacterized protein</fullName>
    </submittedName>
</protein>
<organism evidence="2 3">
    <name type="scientific">Perkinsus olseni</name>
    <name type="common">Perkinsus atlanticus</name>
    <dbReference type="NCBI Taxonomy" id="32597"/>
    <lineage>
        <taxon>Eukaryota</taxon>
        <taxon>Sar</taxon>
        <taxon>Alveolata</taxon>
        <taxon>Perkinsozoa</taxon>
        <taxon>Perkinsea</taxon>
        <taxon>Perkinsida</taxon>
        <taxon>Perkinsidae</taxon>
        <taxon>Perkinsus</taxon>
    </lineage>
</organism>
<gene>
    <name evidence="2" type="ORF">FOZ62_028068</name>
</gene>
<comment type="caution">
    <text evidence="2">The sequence shown here is derived from an EMBL/GenBank/DDBJ whole genome shotgun (WGS) entry which is preliminary data.</text>
</comment>
<evidence type="ECO:0000313" key="3">
    <source>
        <dbReference type="Proteomes" id="UP000574390"/>
    </source>
</evidence>
<dbReference type="EMBL" id="JABANM010020655">
    <property type="protein sequence ID" value="KAF4722484.1"/>
    <property type="molecule type" value="Genomic_DNA"/>
</dbReference>
<sequence length="263" mass="29580">MKFAHTILIASQALTFTASQAVGRFMYSFGDDTRMAFDVYEGGYIALVYDSRGKPAFIDGTYPLRPTQGRHAYAIAFDSSHDGVHHWYEGVERLTPGGSFQPEDLETVQYDTGDSLYASFQKERLRFIRVGFELSPGVFEGVDPLAPHITLTAIVRYGMIDVDVRCGDRQTALFTFPLERVEQPYLHFAANPTGIDSLDEFQAHVKEVCPEMDVEDIDFSRIVYATPDLVYIPIEETRFALKRKEFDAIPVAPPPPPPLTLLN</sequence>